<dbReference type="OrthoDB" id="9785285at2"/>
<dbReference type="STRING" id="204669.Acid345_2888"/>
<evidence type="ECO:0000256" key="1">
    <source>
        <dbReference type="ARBA" id="ARBA00004651"/>
    </source>
</evidence>
<dbReference type="KEGG" id="aba:Acid345_2888"/>
<dbReference type="InterPro" id="IPR006037">
    <property type="entry name" value="RCK_C"/>
</dbReference>
<dbReference type="SUPFAM" id="SSF116726">
    <property type="entry name" value="TrkA C-terminal domain-like"/>
    <property type="match status" value="1"/>
</dbReference>
<dbReference type="Gene3D" id="3.40.50.720">
    <property type="entry name" value="NAD(P)-binding Rossmann-like Domain"/>
    <property type="match status" value="1"/>
</dbReference>
<reference evidence="5 6" key="1">
    <citation type="journal article" date="2009" name="Appl. Environ. Microbiol.">
        <title>Three genomes from the phylum Acidobacteria provide insight into the lifestyles of these microorganisms in soils.</title>
        <authorList>
            <person name="Ward N.L."/>
            <person name="Challacombe J.F."/>
            <person name="Janssen P.H."/>
            <person name="Henrissat B."/>
            <person name="Coutinho P.M."/>
            <person name="Wu M."/>
            <person name="Xie G."/>
            <person name="Haft D.H."/>
            <person name="Sait M."/>
            <person name="Badger J."/>
            <person name="Barabote R.D."/>
            <person name="Bradley B."/>
            <person name="Brettin T.S."/>
            <person name="Brinkac L.M."/>
            <person name="Bruce D."/>
            <person name="Creasy T."/>
            <person name="Daugherty S.C."/>
            <person name="Davidsen T.M."/>
            <person name="DeBoy R.T."/>
            <person name="Detter J.C."/>
            <person name="Dodson R.J."/>
            <person name="Durkin A.S."/>
            <person name="Ganapathy A."/>
            <person name="Gwinn-Giglio M."/>
            <person name="Han C.S."/>
            <person name="Khouri H."/>
            <person name="Kiss H."/>
            <person name="Kothari S.P."/>
            <person name="Madupu R."/>
            <person name="Nelson K.E."/>
            <person name="Nelson W.C."/>
            <person name="Paulsen I."/>
            <person name="Penn K."/>
            <person name="Ren Q."/>
            <person name="Rosovitz M.J."/>
            <person name="Selengut J.D."/>
            <person name="Shrivastava S."/>
            <person name="Sullivan S.A."/>
            <person name="Tapia R."/>
            <person name="Thompson L.S."/>
            <person name="Watkins K.L."/>
            <person name="Yang Q."/>
            <person name="Yu C."/>
            <person name="Zafar N."/>
            <person name="Zhou L."/>
            <person name="Kuske C.R."/>
        </authorList>
    </citation>
    <scope>NUCLEOTIDE SEQUENCE [LARGE SCALE GENOMIC DNA]</scope>
    <source>
        <strain evidence="5 6">Ellin345</strain>
    </source>
</reference>
<feature type="domain" description="RCK C-terminal" evidence="4">
    <location>
        <begin position="257"/>
        <end position="346"/>
    </location>
</feature>
<dbReference type="InterPro" id="IPR036291">
    <property type="entry name" value="NAD(P)-bd_dom_sf"/>
</dbReference>
<dbReference type="InterPro" id="IPR036721">
    <property type="entry name" value="RCK_C_sf"/>
</dbReference>
<dbReference type="Gene3D" id="1.10.287.70">
    <property type="match status" value="1"/>
</dbReference>
<keyword evidence="2" id="KW-1133">Transmembrane helix</keyword>
<dbReference type="GO" id="GO:0008324">
    <property type="term" value="F:monoatomic cation transmembrane transporter activity"/>
    <property type="evidence" value="ECO:0007669"/>
    <property type="project" value="InterPro"/>
</dbReference>
<dbReference type="EnsemblBacteria" id="ABF41889">
    <property type="protein sequence ID" value="ABF41889"/>
    <property type="gene ID" value="Acid345_2888"/>
</dbReference>
<dbReference type="GO" id="GO:0005886">
    <property type="term" value="C:plasma membrane"/>
    <property type="evidence" value="ECO:0007669"/>
    <property type="project" value="UniProtKB-SubCell"/>
</dbReference>
<dbReference type="Gene3D" id="3.30.70.1450">
    <property type="entry name" value="Regulator of K+ conductance, C-terminal domain"/>
    <property type="match status" value="1"/>
</dbReference>
<evidence type="ECO:0000259" key="4">
    <source>
        <dbReference type="PROSITE" id="PS51202"/>
    </source>
</evidence>
<evidence type="ECO:0000313" key="5">
    <source>
        <dbReference type="EMBL" id="ABF41889.1"/>
    </source>
</evidence>
<dbReference type="InterPro" id="IPR013099">
    <property type="entry name" value="K_chnl_dom"/>
</dbReference>
<dbReference type="Proteomes" id="UP000002432">
    <property type="component" value="Chromosome"/>
</dbReference>
<accession>Q1IML1</accession>
<dbReference type="PROSITE" id="PS51201">
    <property type="entry name" value="RCK_N"/>
    <property type="match status" value="1"/>
</dbReference>
<feature type="transmembrane region" description="Helical" evidence="2">
    <location>
        <begin position="7"/>
        <end position="28"/>
    </location>
</feature>
<keyword evidence="2" id="KW-0472">Membrane</keyword>
<dbReference type="eggNOG" id="COG1226">
    <property type="taxonomic scope" value="Bacteria"/>
</dbReference>
<evidence type="ECO:0000259" key="3">
    <source>
        <dbReference type="PROSITE" id="PS51201"/>
    </source>
</evidence>
<dbReference type="InterPro" id="IPR050721">
    <property type="entry name" value="Trk_Ktr_HKT_K-transport"/>
</dbReference>
<dbReference type="PANTHER" id="PTHR43833">
    <property type="entry name" value="POTASSIUM CHANNEL PROTEIN 2-RELATED-RELATED"/>
    <property type="match status" value="1"/>
</dbReference>
<comment type="subcellular location">
    <subcellularLocation>
        <location evidence="1">Cell membrane</location>
        <topology evidence="1">Multi-pass membrane protein</topology>
    </subcellularLocation>
</comment>
<dbReference type="RefSeq" id="WP_011523690.1">
    <property type="nucleotide sequence ID" value="NC_008009.1"/>
</dbReference>
<feature type="transmembrane region" description="Helical" evidence="2">
    <location>
        <begin position="34"/>
        <end position="54"/>
    </location>
</feature>
<dbReference type="InterPro" id="IPR003148">
    <property type="entry name" value="RCK_N"/>
</dbReference>
<feature type="domain" description="RCK N-terminal" evidence="3">
    <location>
        <begin position="111"/>
        <end position="234"/>
    </location>
</feature>
<dbReference type="Pfam" id="PF07885">
    <property type="entry name" value="Ion_trans_2"/>
    <property type="match status" value="1"/>
</dbReference>
<dbReference type="PANTHER" id="PTHR43833:SF9">
    <property type="entry name" value="POTASSIUM CHANNEL PROTEIN YUGO-RELATED"/>
    <property type="match status" value="1"/>
</dbReference>
<protein>
    <submittedName>
        <fullName evidence="5">TrkA-N</fullName>
    </submittedName>
</protein>
<dbReference type="GO" id="GO:0006813">
    <property type="term" value="P:potassium ion transport"/>
    <property type="evidence" value="ECO:0007669"/>
    <property type="project" value="InterPro"/>
</dbReference>
<keyword evidence="2" id="KW-0812">Transmembrane</keyword>
<dbReference type="AlphaFoldDB" id="Q1IML1"/>
<evidence type="ECO:0000313" key="6">
    <source>
        <dbReference type="Proteomes" id="UP000002432"/>
    </source>
</evidence>
<dbReference type="Pfam" id="PF02254">
    <property type="entry name" value="TrkA_N"/>
    <property type="match status" value="1"/>
</dbReference>
<dbReference type="HOGENOM" id="CLU_050982_0_0_0"/>
<name>Q1IML1_KORVE</name>
<keyword evidence="6" id="KW-1185">Reference proteome</keyword>
<dbReference type="SUPFAM" id="SSF81324">
    <property type="entry name" value="Voltage-gated potassium channels"/>
    <property type="match status" value="1"/>
</dbReference>
<dbReference type="SUPFAM" id="SSF51735">
    <property type="entry name" value="NAD(P)-binding Rossmann-fold domains"/>
    <property type="match status" value="1"/>
</dbReference>
<gene>
    <name evidence="5" type="ordered locus">Acid345_2888</name>
</gene>
<dbReference type="Pfam" id="PF02080">
    <property type="entry name" value="TrkA_C"/>
    <property type="match status" value="1"/>
</dbReference>
<dbReference type="EMBL" id="CP000360">
    <property type="protein sequence ID" value="ABF41889.1"/>
    <property type="molecule type" value="Genomic_DNA"/>
</dbReference>
<feature type="transmembrane region" description="Helical" evidence="2">
    <location>
        <begin position="66"/>
        <end position="90"/>
    </location>
</feature>
<dbReference type="PROSITE" id="PS51202">
    <property type="entry name" value="RCK_C"/>
    <property type="match status" value="1"/>
</dbReference>
<proteinExistence type="predicted"/>
<evidence type="ECO:0000256" key="2">
    <source>
        <dbReference type="SAM" id="Phobius"/>
    </source>
</evidence>
<sequence length="357" mass="39169">MRLSKRLGTPVLLLVAIITASVVGYRLLGGPDVHILDAIYMAIITLAGVGYGEIIDTTHNPALRIFNIGVIMVGVTFTVYVFSAVTAFLVEGQLTDLFRKRKMQKRLSELKNHYIVCGLGDTGRYVVGELQKTGTPFVVIDQNEEHIKNFIEKGGDAYHDMLYVTGDATDELLLDQARLDVAKGLIAAVAADKDNLVITVLARQKSQKVRIVARWTDQRYSDRLLKSGANATVSPNAIGGMRMASEVLRPHVVGFLDMMLREQSKTLRIEEVVIKGHSPWAGKSLESLQLKALYNLLPLAIRSHGDGKTPNFWVNPPDNVLLASDSVVIVMGDVNDIRRARTDSQEDLEPAAAPATV</sequence>
<organism evidence="5 6">
    <name type="scientific">Koribacter versatilis (strain Ellin345)</name>
    <dbReference type="NCBI Taxonomy" id="204669"/>
    <lineage>
        <taxon>Bacteria</taxon>
        <taxon>Pseudomonadati</taxon>
        <taxon>Acidobacteriota</taxon>
        <taxon>Terriglobia</taxon>
        <taxon>Terriglobales</taxon>
        <taxon>Candidatus Korobacteraceae</taxon>
        <taxon>Candidatus Korobacter</taxon>
    </lineage>
</organism>